<feature type="region of interest" description="Disordered" evidence="1">
    <location>
        <begin position="47"/>
        <end position="108"/>
    </location>
</feature>
<sequence length="123" mass="13938">MLRHLPPVAVLSVGLLLAGHTQAGEREAWIIGTVAGVALGSVLAGQRHEAPRQQGYAPQSGYYGRAHGQPQGFARWEQRREQPSHYHRPHKPRQAYRQGYQQGYQQGLRDAGRHSYYYAPPRW</sequence>
<evidence type="ECO:0000313" key="5">
    <source>
        <dbReference type="Proteomes" id="UP000655550"/>
    </source>
</evidence>
<reference evidence="4" key="3">
    <citation type="submission" date="2017-12" db="EMBL/GenBank/DDBJ databases">
        <authorList>
            <person name="Yu X.-Y."/>
        </authorList>
    </citation>
    <scope>NUCLEOTIDE SEQUENCE [LARGE SCALE GENOMIC DNA]</scope>
    <source>
        <strain evidence="4">ZYSR67-Z</strain>
    </source>
</reference>
<reference evidence="5" key="4">
    <citation type="journal article" date="2019" name="Int. J. Syst. Evol. Microbiol.">
        <title>The Global Catalogue of Microorganisms (GCM) 10K type strain sequencing project: providing services to taxonomists for standard genome sequencing and annotation.</title>
        <authorList>
            <consortium name="The Broad Institute Genomics Platform"/>
            <consortium name="The Broad Institute Genome Sequencing Center for Infectious Disease"/>
            <person name="Wu L."/>
            <person name="Ma J."/>
        </authorList>
    </citation>
    <scope>NUCLEOTIDE SEQUENCE [LARGE SCALE GENOMIC DNA]</scope>
    <source>
        <strain evidence="5">CCM 8778</strain>
    </source>
</reference>
<name>A0A2I0CM11_9PSED</name>
<dbReference type="Proteomes" id="UP000655550">
    <property type="component" value="Unassembled WGS sequence"/>
</dbReference>
<reference evidence="2" key="1">
    <citation type="journal article" date="2014" name="Int. J. Syst. Evol. Microbiol.">
        <title>Complete genome of a new Firmicutes species belonging to the dominant human colonic microbiota ('Ruminococcus bicirculans') reveals two chromosomes and a selective capacity to utilize plant glucans.</title>
        <authorList>
            <consortium name="NISC Comparative Sequencing Program"/>
            <person name="Wegmann U."/>
            <person name="Louis P."/>
            <person name="Goesmann A."/>
            <person name="Henrissat B."/>
            <person name="Duncan S.H."/>
            <person name="Flint H.J."/>
        </authorList>
    </citation>
    <scope>NUCLEOTIDE SEQUENCE</scope>
    <source>
        <strain evidence="2">CCM 8778</strain>
    </source>
</reference>
<feature type="compositionally biased region" description="Low complexity" evidence="1">
    <location>
        <begin position="95"/>
        <end position="108"/>
    </location>
</feature>
<dbReference type="EMBL" id="BMDE01000001">
    <property type="protein sequence ID" value="GGH89133.1"/>
    <property type="molecule type" value="Genomic_DNA"/>
</dbReference>
<gene>
    <name evidence="3" type="ORF">CW360_14505</name>
    <name evidence="2" type="ORF">GCM10007363_03520</name>
</gene>
<dbReference type="Proteomes" id="UP000242861">
    <property type="component" value="Unassembled WGS sequence"/>
</dbReference>
<proteinExistence type="predicted"/>
<comment type="caution">
    <text evidence="3">The sequence shown here is derived from an EMBL/GenBank/DDBJ whole genome shotgun (WGS) entry which is preliminary data.</text>
</comment>
<reference evidence="2" key="5">
    <citation type="submission" date="2024-05" db="EMBL/GenBank/DDBJ databases">
        <authorList>
            <person name="Sun Q."/>
            <person name="Sedlacek I."/>
        </authorList>
    </citation>
    <scope>NUCLEOTIDE SEQUENCE</scope>
    <source>
        <strain evidence="2">CCM 8778</strain>
    </source>
</reference>
<dbReference type="RefSeq" id="WP_093986005.1">
    <property type="nucleotide sequence ID" value="NZ_BMDE01000001.1"/>
</dbReference>
<dbReference type="AlphaFoldDB" id="A0A2I0CM11"/>
<feature type="compositionally biased region" description="Basic residues" evidence="1">
    <location>
        <begin position="85"/>
        <end position="94"/>
    </location>
</feature>
<evidence type="ECO:0000256" key="1">
    <source>
        <dbReference type="SAM" id="MobiDB-lite"/>
    </source>
</evidence>
<dbReference type="EMBL" id="PIYS01000028">
    <property type="protein sequence ID" value="PKF70160.1"/>
    <property type="molecule type" value="Genomic_DNA"/>
</dbReference>
<reference evidence="3" key="2">
    <citation type="submission" date="2017-12" db="EMBL/GenBank/DDBJ databases">
        <authorList>
            <person name="Hurst M.R.H."/>
        </authorList>
    </citation>
    <scope>NUCLEOTIDE SEQUENCE [LARGE SCALE GENOMIC DNA]</scope>
    <source>
        <strain evidence="3">ZYSR67-Z</strain>
    </source>
</reference>
<accession>A0A2I0CM11</accession>
<protein>
    <submittedName>
        <fullName evidence="3">Uncharacterized protein</fullName>
    </submittedName>
</protein>
<organism evidence="3 4">
    <name type="scientific">Pseudomonas fluvialis</name>
    <dbReference type="NCBI Taxonomy" id="1793966"/>
    <lineage>
        <taxon>Bacteria</taxon>
        <taxon>Pseudomonadati</taxon>
        <taxon>Pseudomonadota</taxon>
        <taxon>Gammaproteobacteria</taxon>
        <taxon>Pseudomonadales</taxon>
        <taxon>Pseudomonadaceae</taxon>
        <taxon>Pseudomonas</taxon>
    </lineage>
</organism>
<keyword evidence="5" id="KW-1185">Reference proteome</keyword>
<evidence type="ECO:0000313" key="2">
    <source>
        <dbReference type="EMBL" id="GGH89133.1"/>
    </source>
</evidence>
<evidence type="ECO:0000313" key="3">
    <source>
        <dbReference type="EMBL" id="PKF70160.1"/>
    </source>
</evidence>
<evidence type="ECO:0000313" key="4">
    <source>
        <dbReference type="Proteomes" id="UP000242861"/>
    </source>
</evidence>